<dbReference type="Proteomes" id="UP000215896">
    <property type="component" value="Unassembled WGS sequence"/>
</dbReference>
<comment type="similarity">
    <text evidence="7">Belongs to the binding-protein-dependent transport system permease family.</text>
</comment>
<dbReference type="GO" id="GO:0055085">
    <property type="term" value="P:transmembrane transport"/>
    <property type="evidence" value="ECO:0007669"/>
    <property type="project" value="InterPro"/>
</dbReference>
<dbReference type="Gene3D" id="1.10.3720.10">
    <property type="entry name" value="MetI-like"/>
    <property type="match status" value="1"/>
</dbReference>
<dbReference type="InterPro" id="IPR035906">
    <property type="entry name" value="MetI-like_sf"/>
</dbReference>
<feature type="transmembrane region" description="Helical" evidence="7">
    <location>
        <begin position="158"/>
        <end position="176"/>
    </location>
</feature>
<dbReference type="RefSeq" id="WP_094360417.1">
    <property type="nucleotide sequence ID" value="NZ_NMVK01000036.1"/>
</dbReference>
<keyword evidence="5 7" id="KW-1133">Transmembrane helix</keyword>
<reference evidence="8 9" key="1">
    <citation type="submission" date="2017-07" db="EMBL/GenBank/DDBJ databases">
        <title>Draft whole genome sequences of clinical Proprionibacteriaceae strains.</title>
        <authorList>
            <person name="Bernier A.-M."/>
            <person name="Bernard K."/>
            <person name="Domingo M.-C."/>
        </authorList>
    </citation>
    <scope>NUCLEOTIDE SEQUENCE [LARGE SCALE GENOMIC DNA]</scope>
    <source>
        <strain evidence="8 9">NML 030167</strain>
    </source>
</reference>
<dbReference type="InterPro" id="IPR000515">
    <property type="entry name" value="MetI-like"/>
</dbReference>
<dbReference type="GO" id="GO:0005886">
    <property type="term" value="C:plasma membrane"/>
    <property type="evidence" value="ECO:0007669"/>
    <property type="project" value="UniProtKB-SubCell"/>
</dbReference>
<feature type="transmembrane region" description="Helical" evidence="7">
    <location>
        <begin position="256"/>
        <end position="277"/>
    </location>
</feature>
<keyword evidence="2 7" id="KW-0813">Transport</keyword>
<comment type="caution">
    <text evidence="8">The sequence shown here is derived from an EMBL/GenBank/DDBJ whole genome shotgun (WGS) entry which is preliminary data.</text>
</comment>
<evidence type="ECO:0000256" key="6">
    <source>
        <dbReference type="ARBA" id="ARBA00023136"/>
    </source>
</evidence>
<accession>A0A255FW41</accession>
<dbReference type="OrthoDB" id="61122at2"/>
<dbReference type="AlphaFoldDB" id="A0A255FW41"/>
<keyword evidence="9" id="KW-1185">Reference proteome</keyword>
<dbReference type="PANTHER" id="PTHR43744">
    <property type="entry name" value="ABC TRANSPORTER PERMEASE PROTEIN MG189-RELATED-RELATED"/>
    <property type="match status" value="1"/>
</dbReference>
<feature type="transmembrane region" description="Helical" evidence="7">
    <location>
        <begin position="26"/>
        <end position="47"/>
    </location>
</feature>
<dbReference type="CDD" id="cd06261">
    <property type="entry name" value="TM_PBP2"/>
    <property type="match status" value="1"/>
</dbReference>
<sequence length="292" mass="32092">MASQTQAVSHREDPTAAMHRGRLGRVLGYLGLILTVAMIMVPIYFILITSLKERPDIYTQPVTWFPNPVTGQNYGTVMTEVPFLRYLANSVLITTALTIAKVTLGVMSAYALSFLRFPGRTVLFVVVISALMVPNQITVISNYAMVAQLGWRNTFQGIIVPLAGVAFGTFLLRNHFLSLPGEIIEAARMDGAGPMKLLFRVVLPMSWPTLIAFTLITIVNEWNEYLWPFLMASNDKVAPLPVGLTLLQNNEGLTNWGPVMAGTVLTMLPILIIFVILQKQMIKGLTAGAVKG</sequence>
<comment type="subcellular location">
    <subcellularLocation>
        <location evidence="1 7">Cell membrane</location>
        <topology evidence="1 7">Multi-pass membrane protein</topology>
    </subcellularLocation>
</comment>
<evidence type="ECO:0000256" key="4">
    <source>
        <dbReference type="ARBA" id="ARBA00022692"/>
    </source>
</evidence>
<feature type="transmembrane region" description="Helical" evidence="7">
    <location>
        <begin position="122"/>
        <end position="146"/>
    </location>
</feature>
<evidence type="ECO:0000256" key="7">
    <source>
        <dbReference type="RuleBase" id="RU363032"/>
    </source>
</evidence>
<feature type="transmembrane region" description="Helical" evidence="7">
    <location>
        <begin position="86"/>
        <end position="110"/>
    </location>
</feature>
<organism evidence="8 9">
    <name type="scientific">Enemella evansiae</name>
    <dbReference type="NCBI Taxonomy" id="2016499"/>
    <lineage>
        <taxon>Bacteria</taxon>
        <taxon>Bacillati</taxon>
        <taxon>Actinomycetota</taxon>
        <taxon>Actinomycetes</taxon>
        <taxon>Propionibacteriales</taxon>
        <taxon>Propionibacteriaceae</taxon>
        <taxon>Enemella</taxon>
    </lineage>
</organism>
<evidence type="ECO:0000256" key="1">
    <source>
        <dbReference type="ARBA" id="ARBA00004651"/>
    </source>
</evidence>
<dbReference type="Pfam" id="PF00528">
    <property type="entry name" value="BPD_transp_1"/>
    <property type="match status" value="1"/>
</dbReference>
<dbReference type="PANTHER" id="PTHR43744:SF13">
    <property type="entry name" value="SN-GLYCEROL-3-PHOSPHATE TRANSPORT INTEGRAL MEMBRANE PROTEIN ABC TRANSPORTER UGPE-RELATED"/>
    <property type="match status" value="1"/>
</dbReference>
<evidence type="ECO:0000313" key="9">
    <source>
        <dbReference type="Proteomes" id="UP000215896"/>
    </source>
</evidence>
<proteinExistence type="inferred from homology"/>
<name>A0A255FW41_9ACTN</name>
<dbReference type="EMBL" id="NMVO01000019">
    <property type="protein sequence ID" value="OYO07908.1"/>
    <property type="molecule type" value="Genomic_DNA"/>
</dbReference>
<dbReference type="SUPFAM" id="SSF161098">
    <property type="entry name" value="MetI-like"/>
    <property type="match status" value="1"/>
</dbReference>
<evidence type="ECO:0000256" key="2">
    <source>
        <dbReference type="ARBA" id="ARBA00022448"/>
    </source>
</evidence>
<dbReference type="PROSITE" id="PS50928">
    <property type="entry name" value="ABC_TM1"/>
    <property type="match status" value="1"/>
</dbReference>
<feature type="transmembrane region" description="Helical" evidence="7">
    <location>
        <begin position="197"/>
        <end position="219"/>
    </location>
</feature>
<keyword evidence="3" id="KW-1003">Cell membrane</keyword>
<protein>
    <submittedName>
        <fullName evidence="8">Glycerol-3-phosphate ABC transporter permease</fullName>
    </submittedName>
</protein>
<evidence type="ECO:0000313" key="8">
    <source>
        <dbReference type="EMBL" id="OYO07908.1"/>
    </source>
</evidence>
<evidence type="ECO:0000256" key="5">
    <source>
        <dbReference type="ARBA" id="ARBA00022989"/>
    </source>
</evidence>
<gene>
    <name evidence="8" type="ORF">CGZ94_20820</name>
</gene>
<evidence type="ECO:0000256" key="3">
    <source>
        <dbReference type="ARBA" id="ARBA00022475"/>
    </source>
</evidence>
<keyword evidence="6 7" id="KW-0472">Membrane</keyword>
<accession>A0A4R6LUX1</accession>
<keyword evidence="4 7" id="KW-0812">Transmembrane</keyword>